<organism evidence="2 3">
    <name type="scientific">Theobroma cacao</name>
    <name type="common">Cacao</name>
    <name type="synonym">Cocoa</name>
    <dbReference type="NCBI Taxonomy" id="3641"/>
    <lineage>
        <taxon>Eukaryota</taxon>
        <taxon>Viridiplantae</taxon>
        <taxon>Streptophyta</taxon>
        <taxon>Embryophyta</taxon>
        <taxon>Tracheophyta</taxon>
        <taxon>Spermatophyta</taxon>
        <taxon>Magnoliopsida</taxon>
        <taxon>eudicotyledons</taxon>
        <taxon>Gunneridae</taxon>
        <taxon>Pentapetalae</taxon>
        <taxon>rosids</taxon>
        <taxon>malvids</taxon>
        <taxon>Malvales</taxon>
        <taxon>Malvaceae</taxon>
        <taxon>Byttnerioideae</taxon>
        <taxon>Theobroma</taxon>
    </lineage>
</organism>
<feature type="domain" description="Reverse transcriptase Ty1/copia-type" evidence="1">
    <location>
        <begin position="105"/>
        <end position="172"/>
    </location>
</feature>
<sequence length="232" mass="26504">MVENTGNYNLLQDGVPEEFDEETNIEDESLAVRGTRSLQEIYARCSVAIIELASFTEAVKDDRWVQAMNQEMEMIKKNGTWMLVNKPTDQHIIGVKWIYKTKLNADDESTLMNCKEKLKKEFKMSDLGKMNYFLGLQFIQDPDYICLHQSKYTLELLKKFHMENCKAVESPLATNCKLSKDDGAPDAAGTSYRSLIVSLLYLTTSRPDIMFSISLLSCLMQKPSQIHYTAAK</sequence>
<keyword evidence="3" id="KW-1185">Reference proteome</keyword>
<dbReference type="STRING" id="3641.A0A061FYT7"/>
<reference evidence="2 3" key="1">
    <citation type="journal article" date="2013" name="Genome Biol.">
        <title>The genome sequence of the most widely cultivated cacao type and its use to identify candidate genes regulating pod color.</title>
        <authorList>
            <person name="Motamayor J.C."/>
            <person name="Mockaitis K."/>
            <person name="Schmutz J."/>
            <person name="Haiminen N."/>
            <person name="Iii D.L."/>
            <person name="Cornejo O."/>
            <person name="Findley S.D."/>
            <person name="Zheng P."/>
            <person name="Utro F."/>
            <person name="Royaert S."/>
            <person name="Saski C."/>
            <person name="Jenkins J."/>
            <person name="Podicheti R."/>
            <person name="Zhao M."/>
            <person name="Scheffler B.E."/>
            <person name="Stack J.C."/>
            <person name="Feltus F.A."/>
            <person name="Mustiga G.M."/>
            <person name="Amores F."/>
            <person name="Phillips W."/>
            <person name="Marelli J.P."/>
            <person name="May G.D."/>
            <person name="Shapiro H."/>
            <person name="Ma J."/>
            <person name="Bustamante C.D."/>
            <person name="Schnell R.J."/>
            <person name="Main D."/>
            <person name="Gilbert D."/>
            <person name="Parida L."/>
            <person name="Kuhn D.N."/>
        </authorList>
    </citation>
    <scope>NUCLEOTIDE SEQUENCE [LARGE SCALE GENOMIC DNA]</scope>
    <source>
        <strain evidence="3">cv. Matina 1-6</strain>
    </source>
</reference>
<dbReference type="AlphaFoldDB" id="A0A061FYT7"/>
<dbReference type="PANTHER" id="PTHR11439">
    <property type="entry name" value="GAG-POL-RELATED RETROTRANSPOSON"/>
    <property type="match status" value="1"/>
</dbReference>
<proteinExistence type="predicted"/>
<evidence type="ECO:0000313" key="3">
    <source>
        <dbReference type="Proteomes" id="UP000026915"/>
    </source>
</evidence>
<protein>
    <recommendedName>
        <fullName evidence="1">Reverse transcriptase Ty1/copia-type domain-containing protein</fullName>
    </recommendedName>
</protein>
<name>A0A061FYT7_THECC</name>
<dbReference type="HOGENOM" id="CLU_1196668_0_0_1"/>
<dbReference type="Gramene" id="EOY19984">
    <property type="protein sequence ID" value="EOY19984"/>
    <property type="gene ID" value="TCM_045388"/>
</dbReference>
<evidence type="ECO:0000259" key="1">
    <source>
        <dbReference type="Pfam" id="PF07727"/>
    </source>
</evidence>
<dbReference type="Proteomes" id="UP000026915">
    <property type="component" value="Chromosome 10"/>
</dbReference>
<dbReference type="eggNOG" id="KOG0017">
    <property type="taxonomic scope" value="Eukaryota"/>
</dbReference>
<dbReference type="OMA" id="PLATNCK"/>
<dbReference type="InParanoid" id="A0A061FYT7"/>
<dbReference type="EMBL" id="CM001888">
    <property type="protein sequence ID" value="EOY19984.1"/>
    <property type="molecule type" value="Genomic_DNA"/>
</dbReference>
<accession>A0A061FYT7</accession>
<dbReference type="Pfam" id="PF07727">
    <property type="entry name" value="RVT_2"/>
    <property type="match status" value="1"/>
</dbReference>
<dbReference type="PANTHER" id="PTHR11439:SF502">
    <property type="entry name" value="SECRETED RXLR EFFECTOR PROTEIN 161-LIKE"/>
    <property type="match status" value="1"/>
</dbReference>
<evidence type="ECO:0000313" key="2">
    <source>
        <dbReference type="EMBL" id="EOY19984.1"/>
    </source>
</evidence>
<gene>
    <name evidence="2" type="ORF">TCM_045388</name>
</gene>
<dbReference type="InterPro" id="IPR013103">
    <property type="entry name" value="RVT_2"/>
</dbReference>